<evidence type="ECO:0000313" key="2">
    <source>
        <dbReference type="Proteomes" id="UP000054908"/>
    </source>
</evidence>
<gene>
    <name evidence="1" type="ORF">Lmac_2620</name>
</gene>
<dbReference type="EMBL" id="LNYL01000050">
    <property type="protein sequence ID" value="KTD24533.1"/>
    <property type="molecule type" value="Genomic_DNA"/>
</dbReference>
<evidence type="ECO:0000313" key="1">
    <source>
        <dbReference type="EMBL" id="KTD24533.1"/>
    </source>
</evidence>
<dbReference type="InterPro" id="IPR011718">
    <property type="entry name" value="GshA"/>
</dbReference>
<dbReference type="PATRIC" id="fig|466.6.peg.2795"/>
<dbReference type="GO" id="GO:0016874">
    <property type="term" value="F:ligase activity"/>
    <property type="evidence" value="ECO:0007669"/>
    <property type="project" value="UniProtKB-KW"/>
</dbReference>
<keyword evidence="2" id="KW-1185">Reference proteome</keyword>
<dbReference type="STRING" id="466.Lmac_2620"/>
<dbReference type="NCBIfam" id="TIGR02049">
    <property type="entry name" value="gshA_ferroox"/>
    <property type="match status" value="1"/>
</dbReference>
<protein>
    <submittedName>
        <fullName evidence="1">Glutamate--cysteine ligase</fullName>
    </submittedName>
</protein>
<proteinExistence type="predicted"/>
<reference evidence="1 2" key="1">
    <citation type="submission" date="2015-11" db="EMBL/GenBank/DDBJ databases">
        <title>Genomic analysis of 38 Legionella species identifies large and diverse effector repertoires.</title>
        <authorList>
            <person name="Burstein D."/>
            <person name="Amaro F."/>
            <person name="Zusman T."/>
            <person name="Lifshitz Z."/>
            <person name="Cohen O."/>
            <person name="Gilbert J.A."/>
            <person name="Pupko T."/>
            <person name="Shuman H.A."/>
            <person name="Segal G."/>
        </authorList>
    </citation>
    <scope>NUCLEOTIDE SEQUENCE [LARGE SCALE GENOMIC DNA]</scope>
    <source>
        <strain evidence="1 2">PX-1-G2-E2</strain>
    </source>
</reference>
<dbReference type="Gene3D" id="3.40.50.11280">
    <property type="entry name" value="Glutamate-cysteine ligase, N-terminal domain"/>
    <property type="match status" value="1"/>
</dbReference>
<dbReference type="Pfam" id="PF08886">
    <property type="entry name" value="GshA"/>
    <property type="match status" value="1"/>
</dbReference>
<dbReference type="Proteomes" id="UP000054908">
    <property type="component" value="Unassembled WGS sequence"/>
</dbReference>
<accession>A0A0W0VWR3</accession>
<dbReference type="AlphaFoldDB" id="A0A0W0VWR3"/>
<dbReference type="InterPro" id="IPR042520">
    <property type="entry name" value="GshA_N"/>
</dbReference>
<organism evidence="1 2">
    <name type="scientific">Legionella maceachernii</name>
    <dbReference type="NCBI Taxonomy" id="466"/>
    <lineage>
        <taxon>Bacteria</taxon>
        <taxon>Pseudomonadati</taxon>
        <taxon>Pseudomonadota</taxon>
        <taxon>Gammaproteobacteria</taxon>
        <taxon>Legionellales</taxon>
        <taxon>Legionellaceae</taxon>
        <taxon>Legionella</taxon>
    </lineage>
</organism>
<sequence>MHAGKLSKKTIHPNSEFTTSFNLFNLEPELTSFDMLFWGENMHHENIPVPHLTTAHCGPLHHVEKILLNQVVTIESWFRQKWQETPPPITSSVDLRHAGFKLAPVDTNLFPAGFNNLNHDFLPLCIQAAQSVMVDYLPKCKNILLIPESHTRNKYYLRSLAVLRDIFMKAGFVVRIGSLNPEVQTATEVITDEGQTLLMEPLQRNNDKVGLHDFEPCMILLNNDLSSGIPAILQNLQQPIRPAPNLGWALRLKSSHFQFFDEVACEFAKLVDMDSWLINPHFNAVDGVDFMAQEGVDYLAFQVDQLLERIRDKYATYGISDKPFVVVKADNGTYGMSVMMVHEGEELRQLNRKQRTRMAASKGGRKVERVMIQEGVYTYETMPDGAVAEPVVYMIGQFVVGGFYRVHQGRGADENLNAPGMHFEPLAFAQACNMPRNDLAAIECPNRFYAYGVIARLAALAAAKEIAAIGGE</sequence>
<comment type="caution">
    <text evidence="1">The sequence shown here is derived from an EMBL/GenBank/DDBJ whole genome shotgun (WGS) entry which is preliminary data.</text>
</comment>
<keyword evidence="1" id="KW-0436">Ligase</keyword>
<name>A0A0W0VWR3_9GAMM</name>